<sequence length="93" mass="10251">MSLIGAVLKGTKEDKEFKKQIQRALVRIVYAPEIVEEADSIKMTYSDKIDNVSETAKSSIKTIANQIDSGLVGQFGEKVKAQVDLNKGSYDDL</sequence>
<dbReference type="AlphaFoldDB" id="A0A0E1EF13"/>
<gene>
    <name evidence="2" type="ORF">AX245_02380</name>
    <name evidence="3" type="ORF">C4618_12675</name>
    <name evidence="1" type="ORF">WA45_02685</name>
</gene>
<dbReference type="OMA" id="VHAPEIV"/>
<protein>
    <submittedName>
        <fullName evidence="2">Uncharacterized protein</fullName>
    </submittedName>
</protein>
<dbReference type="KEGG" id="sage:EN72_01465"/>
<evidence type="ECO:0000313" key="6">
    <source>
        <dbReference type="Proteomes" id="UP000256718"/>
    </source>
</evidence>
<dbReference type="EMBL" id="LCVB01000015">
    <property type="protein sequence ID" value="KLJ30474.1"/>
    <property type="molecule type" value="Genomic_DNA"/>
</dbReference>
<evidence type="ECO:0000313" key="4">
    <source>
        <dbReference type="Proteomes" id="UP000035174"/>
    </source>
</evidence>
<evidence type="ECO:0000313" key="2">
    <source>
        <dbReference type="EMBL" id="OCM72842.1"/>
    </source>
</evidence>
<reference evidence="1 4" key="1">
    <citation type="journal article" date="2015" name="PLoS ONE">
        <title>Genomic analysis reveals the molecular basis for capsule loss in the group B streptococcus population.</title>
        <authorList>
            <consortium name="DEVANI Consortium"/>
            <person name="Rosini R."/>
            <person name="Campisi E."/>
            <person name="De Chiara M."/>
            <person name="Tettelin H."/>
            <person name="Rinaudo D."/>
            <person name="Toniolo C."/>
            <person name="Metruccio M."/>
            <person name="Guidotti S."/>
            <person name="Sorensen U.B."/>
            <person name="Kilian M."/>
            <person name="Ramirez M."/>
            <person name="Janulczyk R."/>
            <person name="Donati C."/>
            <person name="Grandi G."/>
            <person name="Margarit I."/>
        </authorList>
    </citation>
    <scope>NUCLEOTIDE SEQUENCE [LARGE SCALE GENOMIC DNA]</scope>
    <source>
        <strain evidence="1 4">ES-PW-063</strain>
    </source>
</reference>
<reference evidence="2 5" key="2">
    <citation type="journal article" date="2016" name="Sci. Rep.">
        <title>Serotype IV Streptococcus agalactiae ST-452 has arisen from large genomic recombination events between CC23 and the hypervirulent CC17 lineages.</title>
        <authorList>
            <person name="Campisi E."/>
            <person name="Rinaudo C.D."/>
            <person name="Donati C."/>
            <person name="Barucco M."/>
            <person name="Torricelli G."/>
            <person name="Edwards M.S."/>
            <person name="Baker C.J."/>
            <person name="Margarit I."/>
            <person name="Rosini R."/>
        </authorList>
    </citation>
    <scope>NUCLEOTIDE SEQUENCE [LARGE SCALE GENOMIC DNA]</scope>
    <source>
        <strain evidence="2 5">CZ-PW-140</strain>
    </source>
</reference>
<name>A0A0E1EF13_STRAG</name>
<proteinExistence type="predicted"/>
<dbReference type="EMBL" id="QHGZ01000256">
    <property type="protein sequence ID" value="RDY74801.1"/>
    <property type="molecule type" value="Genomic_DNA"/>
</dbReference>
<accession>A0A0E1EF13</accession>
<organism evidence="2 5">
    <name type="scientific">Streptococcus agalactiae</name>
    <dbReference type="NCBI Taxonomy" id="1311"/>
    <lineage>
        <taxon>Bacteria</taxon>
        <taxon>Bacillati</taxon>
        <taxon>Bacillota</taxon>
        <taxon>Bacilli</taxon>
        <taxon>Lactobacillales</taxon>
        <taxon>Streptococcaceae</taxon>
        <taxon>Streptococcus</taxon>
    </lineage>
</organism>
<dbReference type="Proteomes" id="UP000035174">
    <property type="component" value="Unassembled WGS sequence"/>
</dbReference>
<dbReference type="RefSeq" id="WP_000052406.1">
    <property type="nucleotide sequence ID" value="NZ_AP018935.1"/>
</dbReference>
<reference evidence="3 6" key="3">
    <citation type="journal article" date="2018" name="Emerg. Microbes Infect.">
        <title>Phenotypic and molecular analysis of nontypeable Group B streptococci: identification of cps2a and hybrid cps2a/cps5 Group B streptococcal capsule gene clusters.</title>
        <authorList>
            <person name="Alhhazmi A."/>
            <person name="Tyrrell G.J."/>
        </authorList>
    </citation>
    <scope>NUCLEOTIDE SEQUENCE [LARGE SCALE GENOMIC DNA]</scope>
    <source>
        <strain evidence="3 6">PLGBS17</strain>
    </source>
</reference>
<dbReference type="Proteomes" id="UP000256718">
    <property type="component" value="Unassembled WGS sequence"/>
</dbReference>
<comment type="caution">
    <text evidence="2">The sequence shown here is derived from an EMBL/GenBank/DDBJ whole genome shotgun (WGS) entry which is preliminary data.</text>
</comment>
<dbReference type="Proteomes" id="UP000093122">
    <property type="component" value="Unassembled WGS sequence"/>
</dbReference>
<evidence type="ECO:0000313" key="5">
    <source>
        <dbReference type="Proteomes" id="UP000093122"/>
    </source>
</evidence>
<dbReference type="EMBL" id="MAWT01000001">
    <property type="protein sequence ID" value="OCM72842.1"/>
    <property type="molecule type" value="Genomic_DNA"/>
</dbReference>
<evidence type="ECO:0000313" key="1">
    <source>
        <dbReference type="EMBL" id="KLJ30474.1"/>
    </source>
</evidence>
<evidence type="ECO:0000313" key="3">
    <source>
        <dbReference type="EMBL" id="RDY74801.1"/>
    </source>
</evidence>